<sequence length="141" mass="16346">MKNPYSLLSRVMQSKYYPCGDFSSVPLGRRRSYVWKSILVARPHLLLGMRWRIGNGHKGNRNRMSSGRILIHMRQKQYSRCHCVRGGPWMSKYGQRSSRYAWLCQVATHSLAAKAALTYPSKVWMEVLPYCISFAVQGYLI</sequence>
<gene>
    <name evidence="1" type="ORF">M9H77_12383</name>
</gene>
<keyword evidence="2" id="KW-1185">Reference proteome</keyword>
<reference evidence="2" key="1">
    <citation type="journal article" date="2023" name="Nat. Plants">
        <title>Single-cell RNA sequencing provides a high-resolution roadmap for understanding the multicellular compartmentation of specialized metabolism.</title>
        <authorList>
            <person name="Sun S."/>
            <person name="Shen X."/>
            <person name="Li Y."/>
            <person name="Li Y."/>
            <person name="Wang S."/>
            <person name="Li R."/>
            <person name="Zhang H."/>
            <person name="Shen G."/>
            <person name="Guo B."/>
            <person name="Wei J."/>
            <person name="Xu J."/>
            <person name="St-Pierre B."/>
            <person name="Chen S."/>
            <person name="Sun C."/>
        </authorList>
    </citation>
    <scope>NUCLEOTIDE SEQUENCE [LARGE SCALE GENOMIC DNA]</scope>
</reference>
<evidence type="ECO:0000313" key="2">
    <source>
        <dbReference type="Proteomes" id="UP001060085"/>
    </source>
</evidence>
<accession>A0ACC0BH69</accession>
<proteinExistence type="predicted"/>
<comment type="caution">
    <text evidence="1">The sequence shown here is derived from an EMBL/GenBank/DDBJ whole genome shotgun (WGS) entry which is preliminary data.</text>
</comment>
<name>A0ACC0BH69_CATRO</name>
<dbReference type="EMBL" id="CM044703">
    <property type="protein sequence ID" value="KAI5672019.1"/>
    <property type="molecule type" value="Genomic_DNA"/>
</dbReference>
<organism evidence="1 2">
    <name type="scientific">Catharanthus roseus</name>
    <name type="common">Madagascar periwinkle</name>
    <name type="synonym">Vinca rosea</name>
    <dbReference type="NCBI Taxonomy" id="4058"/>
    <lineage>
        <taxon>Eukaryota</taxon>
        <taxon>Viridiplantae</taxon>
        <taxon>Streptophyta</taxon>
        <taxon>Embryophyta</taxon>
        <taxon>Tracheophyta</taxon>
        <taxon>Spermatophyta</taxon>
        <taxon>Magnoliopsida</taxon>
        <taxon>eudicotyledons</taxon>
        <taxon>Gunneridae</taxon>
        <taxon>Pentapetalae</taxon>
        <taxon>asterids</taxon>
        <taxon>lamiids</taxon>
        <taxon>Gentianales</taxon>
        <taxon>Apocynaceae</taxon>
        <taxon>Rauvolfioideae</taxon>
        <taxon>Vinceae</taxon>
        <taxon>Catharanthinae</taxon>
        <taxon>Catharanthus</taxon>
    </lineage>
</organism>
<dbReference type="Proteomes" id="UP001060085">
    <property type="component" value="Linkage Group LG03"/>
</dbReference>
<evidence type="ECO:0000313" key="1">
    <source>
        <dbReference type="EMBL" id="KAI5672019.1"/>
    </source>
</evidence>
<protein>
    <submittedName>
        <fullName evidence="1">Uncharacterized protein</fullName>
    </submittedName>
</protein>